<dbReference type="InterPro" id="IPR038883">
    <property type="entry name" value="AN11006-like"/>
</dbReference>
<dbReference type="OrthoDB" id="3854279at2759"/>
<accession>A0A074YFQ6</accession>
<dbReference type="RefSeq" id="XP_013341369.1">
    <property type="nucleotide sequence ID" value="XM_013485915.1"/>
</dbReference>
<dbReference type="EMBL" id="KL584768">
    <property type="protein sequence ID" value="KEQ92927.1"/>
    <property type="molecule type" value="Genomic_DNA"/>
</dbReference>
<evidence type="ECO:0000313" key="2">
    <source>
        <dbReference type="EMBL" id="KEQ92927.1"/>
    </source>
</evidence>
<feature type="region of interest" description="Disordered" evidence="1">
    <location>
        <begin position="1"/>
        <end position="31"/>
    </location>
</feature>
<proteinExistence type="predicted"/>
<name>A0A074YFQ6_AURSE</name>
<dbReference type="GeneID" id="25367185"/>
<gene>
    <name evidence="2" type="ORF">AUEXF2481DRAFT_42626</name>
</gene>
<dbReference type="HOGENOM" id="CLU_1019353_0_0_1"/>
<evidence type="ECO:0008006" key="4">
    <source>
        <dbReference type="Google" id="ProtNLM"/>
    </source>
</evidence>
<evidence type="ECO:0000313" key="3">
    <source>
        <dbReference type="Proteomes" id="UP000030641"/>
    </source>
</evidence>
<sequence>MAYAVNDEGNSDPTGYSGRIEMSTPSSQDDQIWSSLSSSLLREVPHSSLYSFVPPLTPYSEAPSGDHRKPFRFLALPPELRNRIYGIHLEKGGHHNLCWSQVIYLVGVDLLRCCRQIYLEAARYVNHKRWWVVLKSRTDFPSWDWIYNHVVFEERGILQRLNGRTLASIVNLTLDVTVLTDNMLTTAQPPPITLDNMHRLRRVRMLVDLRLCSFDRPFGGSQLESSIHRWVSMSCSMYLRHTVAMRVYAHHRCRVSYAQLPCRLPTTTVNVCL</sequence>
<evidence type="ECO:0000256" key="1">
    <source>
        <dbReference type="SAM" id="MobiDB-lite"/>
    </source>
</evidence>
<dbReference type="InParanoid" id="A0A074YFQ6"/>
<dbReference type="AlphaFoldDB" id="A0A074YFQ6"/>
<organism evidence="2 3">
    <name type="scientific">Aureobasidium subglaciale (strain EXF-2481)</name>
    <name type="common">Aureobasidium pullulans var. subglaciale</name>
    <dbReference type="NCBI Taxonomy" id="1043005"/>
    <lineage>
        <taxon>Eukaryota</taxon>
        <taxon>Fungi</taxon>
        <taxon>Dikarya</taxon>
        <taxon>Ascomycota</taxon>
        <taxon>Pezizomycotina</taxon>
        <taxon>Dothideomycetes</taxon>
        <taxon>Dothideomycetidae</taxon>
        <taxon>Dothideales</taxon>
        <taxon>Saccotheciaceae</taxon>
        <taxon>Aureobasidium</taxon>
    </lineage>
</organism>
<protein>
    <recommendedName>
        <fullName evidence="4">F-box domain-containing protein</fullName>
    </recommendedName>
</protein>
<dbReference type="Proteomes" id="UP000030641">
    <property type="component" value="Unassembled WGS sequence"/>
</dbReference>
<dbReference type="PANTHER" id="PTHR42085">
    <property type="entry name" value="F-BOX DOMAIN-CONTAINING PROTEIN"/>
    <property type="match status" value="1"/>
</dbReference>
<keyword evidence="3" id="KW-1185">Reference proteome</keyword>
<dbReference type="PANTHER" id="PTHR42085:SF2">
    <property type="entry name" value="F-BOX DOMAIN-CONTAINING PROTEIN"/>
    <property type="match status" value="1"/>
</dbReference>
<reference evidence="2 3" key="1">
    <citation type="journal article" date="2014" name="BMC Genomics">
        <title>Genome sequencing of four Aureobasidium pullulans varieties: biotechnological potential, stress tolerance, and description of new species.</title>
        <authorList>
            <person name="Gostin Ar C."/>
            <person name="Ohm R.A."/>
            <person name="Kogej T."/>
            <person name="Sonjak S."/>
            <person name="Turk M."/>
            <person name="Zajc J."/>
            <person name="Zalar P."/>
            <person name="Grube M."/>
            <person name="Sun H."/>
            <person name="Han J."/>
            <person name="Sharma A."/>
            <person name="Chiniquy J."/>
            <person name="Ngan C.Y."/>
            <person name="Lipzen A."/>
            <person name="Barry K."/>
            <person name="Grigoriev I.V."/>
            <person name="Gunde-Cimerman N."/>
        </authorList>
    </citation>
    <scope>NUCLEOTIDE SEQUENCE [LARGE SCALE GENOMIC DNA]</scope>
    <source>
        <strain evidence="2 3">EXF-2481</strain>
    </source>
</reference>